<dbReference type="InterPro" id="IPR041728">
    <property type="entry name" value="GPAT/DHAPAT_LPLAT"/>
</dbReference>
<comment type="similarity">
    <text evidence="2">Belongs to the GPAT/DAPAT family.</text>
</comment>
<sequence>GWRSYRDYIGARILQAGYARAIKEQVLKSDRVKNTIKYLASRQAIQLRAQPSVSKVVEREDQLERELEVVVRNMADKMFADFSSLRTVRVFAFALSNILVRLYHQGIHIKESELLELRRHAIKAQQNKQSLIVLPCHKSHVDYLLISYVFFRLGLALPHIAAGDNLDLPVVGGILRRGGAFFIRRTWGDDMLYGELAREYIEARYNIECFIEGTRSRTGKLLQPKFGILKLILEGLLNGRTKDCIIVPMSIGYDRVIETETYASELLGQPKERESLWGVFNSTKLLQFKWGRVDVRFAKPFSLLEYCKDSIESMLTLRYFLLSPFNLENVQDKNILLRSLGYRQVQSVFKCHVAMKRTNALGTVILTLRGRGVGRSELVRRVNWLRREILRKGGRVAHFGGMSTGDIVDRAIQVMRDLVGARKEKDILEPVFYAQKRFELSFYRNQVIHLFLSEAIVSASMYVQIKIGGVKSAQRIPRSVLLDNASFISQLLKGEFIYRPGSVEDNMNTTLQSMERLNVVTTEDDLVGLSDVERKLGRENYATAQLDESSPTRIHPPVGVVVANDGVAWVEERVFLKKAQTLGKTLYYQGDISYMEAVNQETLKNAFSRLQTQGVMLYRRAEREPPHVALHPEFVPARSADGGILPAGKLWALVKRIGKFRREGKNRRDNATGERAFAQEYMCFRPLKGRYGHCSKHARFASGRDNRHVRMDWTCRQEQRGTEQGGCGPQRAVCSGQAIARHTY</sequence>
<dbReference type="GO" id="GO:0019432">
    <property type="term" value="P:triglyceride biosynthetic process"/>
    <property type="evidence" value="ECO:0007669"/>
    <property type="project" value="TreeGrafter"/>
</dbReference>
<dbReference type="OrthoDB" id="10255570at2759"/>
<evidence type="ECO:0000256" key="4">
    <source>
        <dbReference type="ARBA" id="ARBA00023136"/>
    </source>
</evidence>
<protein>
    <recommendedName>
        <fullName evidence="6">Phospholipid/glycerol acyltransferase domain-containing protein</fullName>
    </recommendedName>
</protein>
<dbReference type="EMBL" id="KZ992624">
    <property type="protein sequence ID" value="RKP08223.1"/>
    <property type="molecule type" value="Genomic_DNA"/>
</dbReference>
<keyword evidence="8" id="KW-1185">Reference proteome</keyword>
<keyword evidence="3" id="KW-0808">Transferase</keyword>
<keyword evidence="5" id="KW-0012">Acyltransferase</keyword>
<dbReference type="InterPro" id="IPR022284">
    <property type="entry name" value="GPAT/DHAPAT"/>
</dbReference>
<organism evidence="7 8">
    <name type="scientific">Thamnocephalis sphaerospora</name>
    <dbReference type="NCBI Taxonomy" id="78915"/>
    <lineage>
        <taxon>Eukaryota</taxon>
        <taxon>Fungi</taxon>
        <taxon>Fungi incertae sedis</taxon>
        <taxon>Zoopagomycota</taxon>
        <taxon>Zoopagomycotina</taxon>
        <taxon>Zoopagomycetes</taxon>
        <taxon>Zoopagales</taxon>
        <taxon>Sigmoideomycetaceae</taxon>
        <taxon>Thamnocephalis</taxon>
    </lineage>
</organism>
<dbReference type="GO" id="GO:0031966">
    <property type="term" value="C:mitochondrial membrane"/>
    <property type="evidence" value="ECO:0007669"/>
    <property type="project" value="TreeGrafter"/>
</dbReference>
<keyword evidence="4" id="KW-0472">Membrane</keyword>
<dbReference type="SMART" id="SM00563">
    <property type="entry name" value="PlsC"/>
    <property type="match status" value="1"/>
</dbReference>
<dbReference type="GO" id="GO:0006072">
    <property type="term" value="P:glycerol-3-phosphate metabolic process"/>
    <property type="evidence" value="ECO:0007669"/>
    <property type="project" value="TreeGrafter"/>
</dbReference>
<dbReference type="AlphaFoldDB" id="A0A4P9XQA8"/>
<dbReference type="GO" id="GO:0008654">
    <property type="term" value="P:phospholipid biosynthetic process"/>
    <property type="evidence" value="ECO:0007669"/>
    <property type="project" value="TreeGrafter"/>
</dbReference>
<dbReference type="InterPro" id="IPR002123">
    <property type="entry name" value="Plipid/glycerol_acylTrfase"/>
</dbReference>
<dbReference type="GO" id="GO:0004366">
    <property type="term" value="F:glycerol-3-phosphate O-acyltransferase activity"/>
    <property type="evidence" value="ECO:0007669"/>
    <property type="project" value="TreeGrafter"/>
</dbReference>
<gene>
    <name evidence="7" type="ORF">THASP1DRAFT_15940</name>
</gene>
<accession>A0A4P9XQA8</accession>
<reference evidence="8" key="1">
    <citation type="journal article" date="2018" name="Nat. Microbiol.">
        <title>Leveraging single-cell genomics to expand the fungal tree of life.</title>
        <authorList>
            <person name="Ahrendt S.R."/>
            <person name="Quandt C.A."/>
            <person name="Ciobanu D."/>
            <person name="Clum A."/>
            <person name="Salamov A."/>
            <person name="Andreopoulos B."/>
            <person name="Cheng J.F."/>
            <person name="Woyke T."/>
            <person name="Pelin A."/>
            <person name="Henrissat B."/>
            <person name="Reynolds N.K."/>
            <person name="Benny G.L."/>
            <person name="Smith M.E."/>
            <person name="James T.Y."/>
            <person name="Grigoriev I.V."/>
        </authorList>
    </citation>
    <scope>NUCLEOTIDE SEQUENCE [LARGE SCALE GENOMIC DNA]</scope>
    <source>
        <strain evidence="8">RSA 1356</strain>
    </source>
</reference>
<dbReference type="SUPFAM" id="SSF69593">
    <property type="entry name" value="Glycerol-3-phosphate (1)-acyltransferase"/>
    <property type="match status" value="1"/>
</dbReference>
<feature type="domain" description="Phospholipid/glycerol acyltransferase" evidence="6">
    <location>
        <begin position="131"/>
        <end position="254"/>
    </location>
</feature>
<evidence type="ECO:0000256" key="2">
    <source>
        <dbReference type="ARBA" id="ARBA00007937"/>
    </source>
</evidence>
<name>A0A4P9XQA8_9FUNG</name>
<dbReference type="Proteomes" id="UP000271241">
    <property type="component" value="Unassembled WGS sequence"/>
</dbReference>
<dbReference type="CDD" id="cd07993">
    <property type="entry name" value="LPLAT_DHAPAT-like"/>
    <property type="match status" value="1"/>
</dbReference>
<evidence type="ECO:0000259" key="6">
    <source>
        <dbReference type="SMART" id="SM00563"/>
    </source>
</evidence>
<evidence type="ECO:0000313" key="8">
    <source>
        <dbReference type="Proteomes" id="UP000271241"/>
    </source>
</evidence>
<dbReference type="GO" id="GO:0012505">
    <property type="term" value="C:endomembrane system"/>
    <property type="evidence" value="ECO:0007669"/>
    <property type="project" value="UniProtKB-SubCell"/>
</dbReference>
<evidence type="ECO:0000256" key="1">
    <source>
        <dbReference type="ARBA" id="ARBA00004184"/>
    </source>
</evidence>
<dbReference type="Pfam" id="PF01553">
    <property type="entry name" value="Acyltransferase"/>
    <property type="match status" value="1"/>
</dbReference>
<evidence type="ECO:0000313" key="7">
    <source>
        <dbReference type="EMBL" id="RKP08223.1"/>
    </source>
</evidence>
<evidence type="ECO:0000256" key="3">
    <source>
        <dbReference type="ARBA" id="ARBA00022679"/>
    </source>
</evidence>
<dbReference type="Pfam" id="PF19277">
    <property type="entry name" value="GPAT_C"/>
    <property type="match status" value="1"/>
</dbReference>
<proteinExistence type="inferred from homology"/>
<dbReference type="PANTHER" id="PTHR12563">
    <property type="entry name" value="GLYCEROL-3-PHOSPHATE ACYLTRANSFERASE"/>
    <property type="match status" value="1"/>
</dbReference>
<comment type="subcellular location">
    <subcellularLocation>
        <location evidence="1">Endomembrane system</location>
        <topology evidence="1">Peripheral membrane protein</topology>
    </subcellularLocation>
</comment>
<evidence type="ECO:0000256" key="5">
    <source>
        <dbReference type="ARBA" id="ARBA00023315"/>
    </source>
</evidence>
<feature type="non-terminal residue" evidence="7">
    <location>
        <position position="1"/>
    </location>
</feature>
<dbReference type="InterPro" id="IPR045520">
    <property type="entry name" value="GPAT/DHAPAT_C"/>
</dbReference>
<dbReference type="GO" id="GO:0006631">
    <property type="term" value="P:fatty acid metabolic process"/>
    <property type="evidence" value="ECO:0007669"/>
    <property type="project" value="TreeGrafter"/>
</dbReference>
<dbReference type="PANTHER" id="PTHR12563:SF17">
    <property type="entry name" value="DIHYDROXYACETONE PHOSPHATE ACYLTRANSFERASE"/>
    <property type="match status" value="1"/>
</dbReference>
<dbReference type="STRING" id="78915.A0A4P9XQA8"/>